<protein>
    <submittedName>
        <fullName evidence="1">Uncharacterized protein</fullName>
    </submittedName>
</protein>
<sequence length="46" mass="5572">MVSYFMQNLNRSKIFVAESAKLNIKKRSKEQESREIDYFKEELKKS</sequence>
<organism evidence="1 2">
    <name type="scientific">Clostridium phage phiCD146</name>
    <dbReference type="NCBI Taxonomy" id="1582151"/>
    <lineage>
        <taxon>Viruses</taxon>
        <taxon>Duplodnaviria</taxon>
        <taxon>Heunggongvirae</taxon>
        <taxon>Uroviricota</taxon>
        <taxon>Caudoviricetes</taxon>
        <taxon>Leicestervirus</taxon>
        <taxon>Leicestervirus CD146</taxon>
    </lineage>
</organism>
<dbReference type="KEGG" id="vg:26647078"/>
<dbReference type="EMBL" id="LN681536">
    <property type="protein sequence ID" value="CEK40378.1"/>
    <property type="molecule type" value="Genomic_DNA"/>
</dbReference>
<evidence type="ECO:0000313" key="2">
    <source>
        <dbReference type="Proteomes" id="UP000030730"/>
    </source>
</evidence>
<evidence type="ECO:0000313" key="1">
    <source>
        <dbReference type="EMBL" id="CEK40378.1"/>
    </source>
</evidence>
<dbReference type="RefSeq" id="YP_009214177.1">
    <property type="nucleotide sequence ID" value="NC_028958.1"/>
</dbReference>
<name>A0A0A8WHX0_9CAUD</name>
<proteinExistence type="predicted"/>
<keyword evidence="2" id="KW-1185">Reference proteome</keyword>
<accession>A0A0A8WHX0</accession>
<dbReference type="Proteomes" id="UP000030730">
    <property type="component" value="Genome"/>
</dbReference>
<reference evidence="1 2" key="1">
    <citation type="submission" date="2014-12" db="EMBL/GenBank/DDBJ databases">
        <title>Whole Genome Sequence and Molecular Characterization of Siphoviridae / Myoviridae Phage Infecting Clostridium difficile.</title>
        <authorList>
            <person name="Monot M."/>
        </authorList>
    </citation>
    <scope>NUCLEOTIDE SEQUENCE [LARGE SCALE GENOMIC DNA]</scope>
</reference>
<dbReference type="GeneID" id="26647078"/>
<gene>
    <name evidence="1" type="ORF">PHICD146_20049</name>
</gene>